<reference evidence="1" key="2">
    <citation type="submission" date="2023-02" db="EMBL/GenBank/DDBJ databases">
        <authorList>
            <person name="Swenson N.G."/>
            <person name="Wegrzyn J.L."/>
            <person name="Mcevoy S.L."/>
        </authorList>
    </citation>
    <scope>NUCLEOTIDE SEQUENCE</scope>
    <source>
        <strain evidence="1">91603</strain>
        <tissue evidence="1">Leaf</tissue>
    </source>
</reference>
<name>A0AAD5P5F6_ACENE</name>
<evidence type="ECO:0000313" key="2">
    <source>
        <dbReference type="Proteomes" id="UP001064489"/>
    </source>
</evidence>
<gene>
    <name evidence="1" type="ORF">LWI28_003877</name>
</gene>
<dbReference type="Proteomes" id="UP001064489">
    <property type="component" value="Chromosome 9"/>
</dbReference>
<sequence>MAYLNQHFPLFISIDNHPLVSSLPSFHSELFLFPITFSLCSSVFFFQTRSLDISLLIFSEYFQDIPRKLGQSTKSSSGFCSKAVDFKFQKDDQ</sequence>
<keyword evidence="2" id="KW-1185">Reference proteome</keyword>
<accession>A0AAD5P5F6</accession>
<comment type="caution">
    <text evidence="1">The sequence shown here is derived from an EMBL/GenBank/DDBJ whole genome shotgun (WGS) entry which is preliminary data.</text>
</comment>
<dbReference type="AlphaFoldDB" id="A0AAD5P5F6"/>
<evidence type="ECO:0000313" key="1">
    <source>
        <dbReference type="EMBL" id="KAI9200187.1"/>
    </source>
</evidence>
<proteinExistence type="predicted"/>
<protein>
    <submittedName>
        <fullName evidence="1">Uncharacterized protein</fullName>
    </submittedName>
</protein>
<organism evidence="1 2">
    <name type="scientific">Acer negundo</name>
    <name type="common">Box elder</name>
    <dbReference type="NCBI Taxonomy" id="4023"/>
    <lineage>
        <taxon>Eukaryota</taxon>
        <taxon>Viridiplantae</taxon>
        <taxon>Streptophyta</taxon>
        <taxon>Embryophyta</taxon>
        <taxon>Tracheophyta</taxon>
        <taxon>Spermatophyta</taxon>
        <taxon>Magnoliopsida</taxon>
        <taxon>eudicotyledons</taxon>
        <taxon>Gunneridae</taxon>
        <taxon>Pentapetalae</taxon>
        <taxon>rosids</taxon>
        <taxon>malvids</taxon>
        <taxon>Sapindales</taxon>
        <taxon>Sapindaceae</taxon>
        <taxon>Hippocastanoideae</taxon>
        <taxon>Acereae</taxon>
        <taxon>Acer</taxon>
    </lineage>
</organism>
<dbReference type="EMBL" id="JAJSOW010000001">
    <property type="protein sequence ID" value="KAI9200187.1"/>
    <property type="molecule type" value="Genomic_DNA"/>
</dbReference>
<reference evidence="1" key="1">
    <citation type="journal article" date="2022" name="Plant J.">
        <title>Strategies of tolerance reflected in two North American maple genomes.</title>
        <authorList>
            <person name="McEvoy S.L."/>
            <person name="Sezen U.U."/>
            <person name="Trouern-Trend A."/>
            <person name="McMahon S.M."/>
            <person name="Schaberg P.G."/>
            <person name="Yang J."/>
            <person name="Wegrzyn J.L."/>
            <person name="Swenson N.G."/>
        </authorList>
    </citation>
    <scope>NUCLEOTIDE SEQUENCE</scope>
    <source>
        <strain evidence="1">91603</strain>
    </source>
</reference>